<evidence type="ECO:0000256" key="1">
    <source>
        <dbReference type="SAM" id="MobiDB-lite"/>
    </source>
</evidence>
<dbReference type="EMBL" id="BORP01000007">
    <property type="protein sequence ID" value="GIO28484.1"/>
    <property type="molecule type" value="Genomic_DNA"/>
</dbReference>
<gene>
    <name evidence="4" type="ORF">J43TS3_30950</name>
</gene>
<dbReference type="AlphaFoldDB" id="A0A919XBB1"/>
<dbReference type="PROSITE" id="PS51257">
    <property type="entry name" value="PROKAR_LIPOPROTEIN"/>
    <property type="match status" value="1"/>
</dbReference>
<dbReference type="InterPro" id="IPR027954">
    <property type="entry name" value="Transcobalamin-like_C"/>
</dbReference>
<dbReference type="Gene3D" id="2.170.130.30">
    <property type="match status" value="1"/>
</dbReference>
<feature type="chain" id="PRO_5038897638" description="Transcobalamin-like C-terminal domain-containing protein" evidence="2">
    <location>
        <begin position="20"/>
        <end position="150"/>
    </location>
</feature>
<dbReference type="RefSeq" id="WP_212921946.1">
    <property type="nucleotide sequence ID" value="NZ_BORP01000007.1"/>
</dbReference>
<organism evidence="4 5">
    <name type="scientific">Ornithinibacillus bavariensis</name>
    <dbReference type="NCBI Taxonomy" id="545502"/>
    <lineage>
        <taxon>Bacteria</taxon>
        <taxon>Bacillati</taxon>
        <taxon>Bacillota</taxon>
        <taxon>Bacilli</taxon>
        <taxon>Bacillales</taxon>
        <taxon>Bacillaceae</taxon>
        <taxon>Ornithinibacillus</taxon>
    </lineage>
</organism>
<evidence type="ECO:0000313" key="4">
    <source>
        <dbReference type="EMBL" id="GIO28484.1"/>
    </source>
</evidence>
<feature type="domain" description="Transcobalamin-like C-terminal" evidence="3">
    <location>
        <begin position="82"/>
        <end position="147"/>
    </location>
</feature>
<sequence>MKSILFKLFSMLLVIVVLTGCTNDEKTESNNNSGQNNATQNEKSNTSANSKDDQEEAKVTIILSKDKEAEVIDEKEVVIKDGDNLLAVMKANFDMVEEGGFIKAIEGIEYDEANKMSWMFSVNGEPSMVGAGDVKLNDGDTVNFDYQSWE</sequence>
<name>A0A919XBB1_9BACI</name>
<comment type="caution">
    <text evidence="4">The sequence shown here is derived from an EMBL/GenBank/DDBJ whole genome shotgun (WGS) entry which is preliminary data.</text>
</comment>
<feature type="signal peptide" evidence="2">
    <location>
        <begin position="1"/>
        <end position="19"/>
    </location>
</feature>
<keyword evidence="2" id="KW-0732">Signal</keyword>
<evidence type="ECO:0000259" key="3">
    <source>
        <dbReference type="Pfam" id="PF14478"/>
    </source>
</evidence>
<dbReference type="Pfam" id="PF14478">
    <property type="entry name" value="DUF4430"/>
    <property type="match status" value="1"/>
</dbReference>
<keyword evidence="5" id="KW-1185">Reference proteome</keyword>
<protein>
    <recommendedName>
        <fullName evidence="3">Transcobalamin-like C-terminal domain-containing protein</fullName>
    </recommendedName>
</protein>
<dbReference type="Proteomes" id="UP000676917">
    <property type="component" value="Unassembled WGS sequence"/>
</dbReference>
<proteinExistence type="predicted"/>
<evidence type="ECO:0000313" key="5">
    <source>
        <dbReference type="Proteomes" id="UP000676917"/>
    </source>
</evidence>
<evidence type="ECO:0000256" key="2">
    <source>
        <dbReference type="SAM" id="SignalP"/>
    </source>
</evidence>
<accession>A0A919XBB1</accession>
<feature type="region of interest" description="Disordered" evidence="1">
    <location>
        <begin position="26"/>
        <end position="56"/>
    </location>
</feature>
<reference evidence="4" key="1">
    <citation type="submission" date="2021-03" db="EMBL/GenBank/DDBJ databases">
        <title>Antimicrobial resistance genes in bacteria isolated from Japanese honey, and their potential for conferring macrolide and lincosamide resistance in the American foulbrood pathogen Paenibacillus larvae.</title>
        <authorList>
            <person name="Okamoto M."/>
            <person name="Kumagai M."/>
            <person name="Kanamori H."/>
            <person name="Takamatsu D."/>
        </authorList>
    </citation>
    <scope>NUCLEOTIDE SEQUENCE</scope>
    <source>
        <strain evidence="4">J43TS3</strain>
    </source>
</reference>
<feature type="compositionally biased region" description="Low complexity" evidence="1">
    <location>
        <begin position="29"/>
        <end position="42"/>
    </location>
</feature>